<proteinExistence type="predicted"/>
<gene>
    <name evidence="2" type="ORF">DXC80_03810</name>
</gene>
<sequence>MDEEKVIQKTGTERQAEILAAALEKAQKNDGVLLNSGQKSYPRLYDKGLIVSPINAVVMAIHSDNGEFKTNNYTLFNRSQQRGEAIRKGQKGVPFTWVNAKEYASKENPDDKISRTDYRELSNEDKAKYQVIAKQESYTLFNIDQSTMSHVHKEDYDAQIEKYGGQEKTEGYMTKDDKKLRMEVNNFILSMRDNLVAIKKDAAGNALYDPKKDTVRLQFLWRLCAGDGPPCSKGNRCARTPWSRRIL</sequence>
<dbReference type="Pfam" id="PF08401">
    <property type="entry name" value="ArdcN"/>
    <property type="match status" value="1"/>
</dbReference>
<accession>A0A3E4R8V7</accession>
<dbReference type="GO" id="GO:0003697">
    <property type="term" value="F:single-stranded DNA binding"/>
    <property type="evidence" value="ECO:0007669"/>
    <property type="project" value="InterPro"/>
</dbReference>
<name>A0A3E4R8V7_BACUN</name>
<reference evidence="2 3" key="1">
    <citation type="submission" date="2018-08" db="EMBL/GenBank/DDBJ databases">
        <title>A genome reference for cultivated species of the human gut microbiota.</title>
        <authorList>
            <person name="Zou Y."/>
            <person name="Xue W."/>
            <person name="Luo G."/>
        </authorList>
    </citation>
    <scope>NUCLEOTIDE SEQUENCE [LARGE SCALE GENOMIC DNA]</scope>
    <source>
        <strain evidence="2 3">TF08-13</strain>
    </source>
</reference>
<organism evidence="2 3">
    <name type="scientific">Bacteroides uniformis</name>
    <dbReference type="NCBI Taxonomy" id="820"/>
    <lineage>
        <taxon>Bacteria</taxon>
        <taxon>Pseudomonadati</taxon>
        <taxon>Bacteroidota</taxon>
        <taxon>Bacteroidia</taxon>
        <taxon>Bacteroidales</taxon>
        <taxon>Bacteroidaceae</taxon>
        <taxon>Bacteroides</taxon>
    </lineage>
</organism>
<evidence type="ECO:0000313" key="3">
    <source>
        <dbReference type="Proteomes" id="UP000260795"/>
    </source>
</evidence>
<dbReference type="Proteomes" id="UP000260795">
    <property type="component" value="Unassembled WGS sequence"/>
</dbReference>
<dbReference type="InterPro" id="IPR013610">
    <property type="entry name" value="ArdC_N"/>
</dbReference>
<dbReference type="AlphaFoldDB" id="A0A3E4R8V7"/>
<protein>
    <submittedName>
        <fullName evidence="2">DUF1738 domain-containing protein</fullName>
    </submittedName>
</protein>
<evidence type="ECO:0000313" key="2">
    <source>
        <dbReference type="EMBL" id="RGL16304.1"/>
    </source>
</evidence>
<dbReference type="RefSeq" id="WP_117680699.1">
    <property type="nucleotide sequence ID" value="NZ_QSRK01000004.1"/>
</dbReference>
<comment type="caution">
    <text evidence="2">The sequence shown here is derived from an EMBL/GenBank/DDBJ whole genome shotgun (WGS) entry which is preliminary data.</text>
</comment>
<feature type="domain" description="N-terminal" evidence="1">
    <location>
        <begin position="37"/>
        <end position="131"/>
    </location>
</feature>
<evidence type="ECO:0000259" key="1">
    <source>
        <dbReference type="Pfam" id="PF08401"/>
    </source>
</evidence>
<dbReference type="EMBL" id="QSRK01000004">
    <property type="protein sequence ID" value="RGL16304.1"/>
    <property type="molecule type" value="Genomic_DNA"/>
</dbReference>